<evidence type="ECO:0000313" key="10">
    <source>
        <dbReference type="Proteomes" id="UP001226389"/>
    </source>
</evidence>
<evidence type="ECO:0000256" key="6">
    <source>
        <dbReference type="ARBA" id="ARBA00022989"/>
    </source>
</evidence>
<evidence type="ECO:0000256" key="4">
    <source>
        <dbReference type="ARBA" id="ARBA00022596"/>
    </source>
</evidence>
<feature type="transmembrane region" description="Helical" evidence="8">
    <location>
        <begin position="46"/>
        <end position="63"/>
    </location>
</feature>
<dbReference type="Proteomes" id="UP001226389">
    <property type="component" value="Unassembled WGS sequence"/>
</dbReference>
<feature type="transmembrane region" description="Helical" evidence="8">
    <location>
        <begin position="233"/>
        <end position="252"/>
    </location>
</feature>
<dbReference type="EMBL" id="JAUSSY010000016">
    <property type="protein sequence ID" value="MDQ0120640.1"/>
    <property type="molecule type" value="Genomic_DNA"/>
</dbReference>
<keyword evidence="7 8" id="KW-0472">Membrane</keyword>
<evidence type="ECO:0000256" key="5">
    <source>
        <dbReference type="ARBA" id="ARBA00022692"/>
    </source>
</evidence>
<evidence type="ECO:0000256" key="2">
    <source>
        <dbReference type="ARBA" id="ARBA00010892"/>
    </source>
</evidence>
<name>A0ABT9UPP7_9MICC</name>
<dbReference type="RefSeq" id="WP_307492831.1">
    <property type="nucleotide sequence ID" value="NZ_JAUSSY010000016.1"/>
</dbReference>
<organism evidence="9 10">
    <name type="scientific">Pseudarthrobacter defluvii</name>
    <dbReference type="NCBI Taxonomy" id="410837"/>
    <lineage>
        <taxon>Bacteria</taxon>
        <taxon>Bacillati</taxon>
        <taxon>Actinomycetota</taxon>
        <taxon>Actinomycetes</taxon>
        <taxon>Micrococcales</taxon>
        <taxon>Micrococcaceae</taxon>
        <taxon>Pseudarthrobacter</taxon>
    </lineage>
</organism>
<dbReference type="InterPro" id="IPR004688">
    <property type="entry name" value="Ni/Co_transpt"/>
</dbReference>
<keyword evidence="10" id="KW-1185">Reference proteome</keyword>
<feature type="transmembrane region" description="Helical" evidence="8">
    <location>
        <begin position="320"/>
        <end position="339"/>
    </location>
</feature>
<evidence type="ECO:0000256" key="3">
    <source>
        <dbReference type="ARBA" id="ARBA00022448"/>
    </source>
</evidence>
<feature type="transmembrane region" description="Helical" evidence="8">
    <location>
        <begin position="130"/>
        <end position="156"/>
    </location>
</feature>
<evidence type="ECO:0000313" key="9">
    <source>
        <dbReference type="EMBL" id="MDQ0120640.1"/>
    </source>
</evidence>
<feature type="transmembrane region" description="Helical" evidence="8">
    <location>
        <begin position="272"/>
        <end position="300"/>
    </location>
</feature>
<keyword evidence="6 8" id="KW-1133">Transmembrane helix</keyword>
<evidence type="ECO:0000256" key="8">
    <source>
        <dbReference type="RuleBase" id="RU362101"/>
    </source>
</evidence>
<feature type="transmembrane region" description="Helical" evidence="8">
    <location>
        <begin position="90"/>
        <end position="118"/>
    </location>
</feature>
<keyword evidence="4" id="KW-0533">Nickel</keyword>
<feature type="transmembrane region" description="Helical" evidence="8">
    <location>
        <begin position="21"/>
        <end position="40"/>
    </location>
</feature>
<sequence length="345" mass="35592">MAGIAALYRDRDSLPLRTRALFTFGAVAALHAAAVVLLLAGTRTGGGGALSWGLVLTAYLAGVKHSYDWDHLAAIDNSTRKFVAQRQHPVSVGFAFSLGHSSVVTLAGVLVIAGASMVGGLMEDGTAGNLVLGLIGSGASGLFLLAMGLFNGSAFTRSAAAFRRSRAGAAIDPRDLEPQGLVARLLAKPLARVRRPRNIYVIGFLFGLGFDTATTIGLLMMTTAASLAGVPPFALLALPLAFAAAMTLCDSVNGMAMMRMYRSALADPGRKLGFNAVVTGISAVSALFIAVITLAGFFHAAFGLHDPVTAWLSSINLGDAGLLLVALLLAVWGGAALAWRQARNG</sequence>
<gene>
    <name evidence="9" type="ORF">J2T22_003846</name>
</gene>
<comment type="similarity">
    <text evidence="2 8">Belongs to the NiCoT transporter (TC 2.A.52) family.</text>
</comment>
<feature type="transmembrane region" description="Helical" evidence="8">
    <location>
        <begin position="199"/>
        <end position="221"/>
    </location>
</feature>
<reference evidence="9 10" key="1">
    <citation type="submission" date="2023-07" db="EMBL/GenBank/DDBJ databases">
        <title>Sorghum-associated microbial communities from plants grown in Nebraska, USA.</title>
        <authorList>
            <person name="Schachtman D."/>
        </authorList>
    </citation>
    <scope>NUCLEOTIDE SEQUENCE [LARGE SCALE GENOMIC DNA]</scope>
    <source>
        <strain evidence="9 10">DS994</strain>
    </source>
</reference>
<accession>A0ABT9UPP7</accession>
<comment type="caution">
    <text evidence="9">The sequence shown here is derived from an EMBL/GenBank/DDBJ whole genome shotgun (WGS) entry which is preliminary data.</text>
</comment>
<dbReference type="PANTHER" id="PTHR31611">
    <property type="entry name" value="HIGH-AFFINITY NICKEL TRANSPORT PROTEIN NIC1"/>
    <property type="match status" value="1"/>
</dbReference>
<dbReference type="Pfam" id="PF03824">
    <property type="entry name" value="NicO"/>
    <property type="match status" value="1"/>
</dbReference>
<evidence type="ECO:0000256" key="7">
    <source>
        <dbReference type="ARBA" id="ARBA00023136"/>
    </source>
</evidence>
<proteinExistence type="inferred from homology"/>
<evidence type="ECO:0000256" key="1">
    <source>
        <dbReference type="ARBA" id="ARBA00004127"/>
    </source>
</evidence>
<protein>
    <recommendedName>
        <fullName evidence="8">Nickel/cobalt efflux system</fullName>
    </recommendedName>
</protein>
<keyword evidence="5 8" id="KW-0812">Transmembrane</keyword>
<keyword evidence="3 8" id="KW-0813">Transport</keyword>
<dbReference type="PANTHER" id="PTHR31611:SF0">
    <property type="entry name" value="HIGH-AFFINITY NICKEL TRANSPORT PROTEIN NIC1"/>
    <property type="match status" value="1"/>
</dbReference>
<comment type="subcellular location">
    <subcellularLocation>
        <location evidence="8">Cell membrane</location>
        <topology evidence="8">Multi-pass membrane protein</topology>
    </subcellularLocation>
    <subcellularLocation>
        <location evidence="1">Endomembrane system</location>
        <topology evidence="1">Multi-pass membrane protein</topology>
    </subcellularLocation>
</comment>
<dbReference type="InterPro" id="IPR011541">
    <property type="entry name" value="Ni/Co_transpt_high_affinity"/>
</dbReference>